<dbReference type="NCBIfam" id="TIGR01409">
    <property type="entry name" value="TAT_signal_seq"/>
    <property type="match status" value="1"/>
</dbReference>
<dbReference type="Pfam" id="PF01408">
    <property type="entry name" value="GFO_IDH_MocA"/>
    <property type="match status" value="1"/>
</dbReference>
<protein>
    <submittedName>
        <fullName evidence="4">Gfo/Idh/MocA family oxidoreductase</fullName>
    </submittedName>
</protein>
<dbReference type="GO" id="GO:0000166">
    <property type="term" value="F:nucleotide binding"/>
    <property type="evidence" value="ECO:0007669"/>
    <property type="project" value="InterPro"/>
</dbReference>
<dbReference type="PANTHER" id="PTHR43818">
    <property type="entry name" value="BCDNA.GH03377"/>
    <property type="match status" value="1"/>
</dbReference>
<dbReference type="Gene3D" id="3.40.50.720">
    <property type="entry name" value="NAD(P)-binding Rossmann-like Domain"/>
    <property type="match status" value="1"/>
</dbReference>
<dbReference type="AlphaFoldDB" id="A0A3N4PJH8"/>
<evidence type="ECO:0000256" key="2">
    <source>
        <dbReference type="SAM" id="SignalP"/>
    </source>
</evidence>
<dbReference type="OrthoDB" id="1408251at2"/>
<dbReference type="Gene3D" id="3.30.360.10">
    <property type="entry name" value="Dihydrodipicolinate Reductase, domain 2"/>
    <property type="match status" value="1"/>
</dbReference>
<proteinExistence type="predicted"/>
<comment type="caution">
    <text evidence="4">The sequence shown here is derived from an EMBL/GenBank/DDBJ whole genome shotgun (WGS) entry which is preliminary data.</text>
</comment>
<dbReference type="InterPro" id="IPR036291">
    <property type="entry name" value="NAD(P)-bd_dom_sf"/>
</dbReference>
<reference evidence="4 5" key="1">
    <citation type="submission" date="2018-11" db="EMBL/GenBank/DDBJ databases">
        <title>Chitinophaga lutea sp.nov., isolate from arsenic contaminated soil.</title>
        <authorList>
            <person name="Zong Y."/>
        </authorList>
    </citation>
    <scope>NUCLEOTIDE SEQUENCE [LARGE SCALE GENOMIC DNA]</scope>
    <source>
        <strain evidence="4 5">ZY74</strain>
    </source>
</reference>
<keyword evidence="5" id="KW-1185">Reference proteome</keyword>
<feature type="domain" description="Gfo/Idh/MocA-like oxidoreductase N-terminal" evidence="3">
    <location>
        <begin position="40"/>
        <end position="170"/>
    </location>
</feature>
<evidence type="ECO:0000313" key="4">
    <source>
        <dbReference type="EMBL" id="RPE07965.1"/>
    </source>
</evidence>
<dbReference type="InterPro" id="IPR050463">
    <property type="entry name" value="Gfo/Idh/MocA_oxidrdct_glycsds"/>
</dbReference>
<dbReference type="SUPFAM" id="SSF55347">
    <property type="entry name" value="Glyceraldehyde-3-phosphate dehydrogenase-like, C-terminal domain"/>
    <property type="match status" value="1"/>
</dbReference>
<sequence length="344" mass="36929">MTQFFDRRRFLQTISAAGAGVALSSLQPFAAKGSAGADVIRIGIIGADSSHAVAFTKSFHSPTPAPGLEGFKVVAVLPQASPDIPNNVKRLPGFVDELKKLGVEVVDTMEALLAKTDAILVESNDGRPHYKQALPALQAGKKVFIDKPLAASLAEGIAIFDAARRYNTAVFSCSSLRYMESAQAVAKGSVGKVFGADTYSPCALEKTHPDIFWYGIHGVETLYTVMGPGCKSVSRTHTENTDVAVGAWEDGRIGTFRGNRTGKSEYGGTVYGEKGNAVLGPFKGYEALVVQIAEFFRTGKPPVPEAETLEILAFMEAADESKRKGGKPVELKEMFDRAKKHKRK</sequence>
<feature type="signal peptide" evidence="2">
    <location>
        <begin position="1"/>
        <end position="30"/>
    </location>
</feature>
<dbReference type="Proteomes" id="UP000278351">
    <property type="component" value="Unassembled WGS sequence"/>
</dbReference>
<feature type="region of interest" description="Disordered" evidence="1">
    <location>
        <begin position="320"/>
        <end position="344"/>
    </location>
</feature>
<dbReference type="InterPro" id="IPR006311">
    <property type="entry name" value="TAT_signal"/>
</dbReference>
<dbReference type="PANTHER" id="PTHR43818:SF9">
    <property type="entry name" value="HYPOTHETICAL OXIDOREDUCTASE"/>
    <property type="match status" value="1"/>
</dbReference>
<dbReference type="RefSeq" id="WP_123846965.1">
    <property type="nucleotide sequence ID" value="NZ_RPDH01000002.1"/>
</dbReference>
<name>A0A3N4PJH8_9BACT</name>
<dbReference type="SUPFAM" id="SSF51735">
    <property type="entry name" value="NAD(P)-binding Rossmann-fold domains"/>
    <property type="match status" value="1"/>
</dbReference>
<evidence type="ECO:0000259" key="3">
    <source>
        <dbReference type="Pfam" id="PF01408"/>
    </source>
</evidence>
<gene>
    <name evidence="4" type="ORF">EGT74_12880</name>
</gene>
<feature type="compositionally biased region" description="Basic and acidic residues" evidence="1">
    <location>
        <begin position="320"/>
        <end position="337"/>
    </location>
</feature>
<dbReference type="PROSITE" id="PS51318">
    <property type="entry name" value="TAT"/>
    <property type="match status" value="1"/>
</dbReference>
<accession>A0A3N4PJH8</accession>
<feature type="chain" id="PRO_5018149070" evidence="2">
    <location>
        <begin position="31"/>
        <end position="344"/>
    </location>
</feature>
<keyword evidence="2" id="KW-0732">Signal</keyword>
<dbReference type="InterPro" id="IPR019546">
    <property type="entry name" value="TAT_signal_bac_arc"/>
</dbReference>
<organism evidence="4 5">
    <name type="scientific">Chitinophaga lutea</name>
    <dbReference type="NCBI Taxonomy" id="2488634"/>
    <lineage>
        <taxon>Bacteria</taxon>
        <taxon>Pseudomonadati</taxon>
        <taxon>Bacteroidota</taxon>
        <taxon>Chitinophagia</taxon>
        <taxon>Chitinophagales</taxon>
        <taxon>Chitinophagaceae</taxon>
        <taxon>Chitinophaga</taxon>
    </lineage>
</organism>
<evidence type="ECO:0000256" key="1">
    <source>
        <dbReference type="SAM" id="MobiDB-lite"/>
    </source>
</evidence>
<dbReference type="EMBL" id="RPDH01000002">
    <property type="protein sequence ID" value="RPE07965.1"/>
    <property type="molecule type" value="Genomic_DNA"/>
</dbReference>
<evidence type="ECO:0000313" key="5">
    <source>
        <dbReference type="Proteomes" id="UP000278351"/>
    </source>
</evidence>
<dbReference type="InterPro" id="IPR000683">
    <property type="entry name" value="Gfo/Idh/MocA-like_OxRdtase_N"/>
</dbReference>